<dbReference type="InterPro" id="IPR034904">
    <property type="entry name" value="FSCA_dom_sf"/>
</dbReference>
<dbReference type="PANTHER" id="PTHR12377">
    <property type="entry name" value="CYTOSOLIC IRON-SULFUR ASSEMBLY COMPONENT 2B-RELATED"/>
    <property type="match status" value="1"/>
</dbReference>
<dbReference type="Gene3D" id="3.30.300.130">
    <property type="entry name" value="Fe-S cluster assembly (FSCA)"/>
    <property type="match status" value="1"/>
</dbReference>
<dbReference type="Pfam" id="PF01883">
    <property type="entry name" value="FeS_assembly_P"/>
    <property type="match status" value="1"/>
</dbReference>
<dbReference type="EMBL" id="JAIFTH010000190">
    <property type="protein sequence ID" value="KAG9510264.1"/>
    <property type="molecule type" value="Genomic_DNA"/>
</dbReference>
<accession>A0ABQ7SA20</accession>
<sequence length="150" mass="16796">MVLENERPQLYPKAEPRKLTDSELDDEVVDELETREIFDIVRDIKDPEHPLTLEQLNIVRESNIKLESDAVNVEFFPTVSGCSMATLIGLSILTKLVRSLPEKIKINVSLASGTHVSAEAINKQLGDKERVAAAMENDHLLKIINQSIAH</sequence>
<dbReference type="Proteomes" id="UP000825002">
    <property type="component" value="Unassembled WGS sequence"/>
</dbReference>
<proteinExistence type="inferred from homology"/>
<comment type="caution">
    <text evidence="5">The sequence shown here is derived from an EMBL/GenBank/DDBJ whole genome shotgun (WGS) entry which is preliminary data.</text>
</comment>
<evidence type="ECO:0000256" key="3">
    <source>
        <dbReference type="SAM" id="MobiDB-lite"/>
    </source>
</evidence>
<feature type="non-terminal residue" evidence="5">
    <location>
        <position position="1"/>
    </location>
</feature>
<dbReference type="Gene3D" id="6.10.250.1280">
    <property type="match status" value="1"/>
</dbReference>
<evidence type="ECO:0000313" key="6">
    <source>
        <dbReference type="Proteomes" id="UP000825002"/>
    </source>
</evidence>
<feature type="region of interest" description="Disordered" evidence="3">
    <location>
        <begin position="1"/>
        <end position="24"/>
    </location>
</feature>
<feature type="domain" description="MIP18 family-like" evidence="4">
    <location>
        <begin position="36"/>
        <end position="108"/>
    </location>
</feature>
<name>A0ABQ7SA20_9ACAR</name>
<evidence type="ECO:0000313" key="5">
    <source>
        <dbReference type="EMBL" id="KAG9510264.1"/>
    </source>
</evidence>
<gene>
    <name evidence="5" type="primary">Ciao2b</name>
    <name evidence="5" type="ORF">GZH46_01196</name>
</gene>
<protein>
    <submittedName>
        <fullName evidence="5">Cytosolic iron-sulfur assembly component 2B</fullName>
    </submittedName>
</protein>
<evidence type="ECO:0000259" key="4">
    <source>
        <dbReference type="Pfam" id="PF01883"/>
    </source>
</evidence>
<organism evidence="5 6">
    <name type="scientific">Fragariocoptes setiger</name>
    <dbReference type="NCBI Taxonomy" id="1670756"/>
    <lineage>
        <taxon>Eukaryota</taxon>
        <taxon>Metazoa</taxon>
        <taxon>Ecdysozoa</taxon>
        <taxon>Arthropoda</taxon>
        <taxon>Chelicerata</taxon>
        <taxon>Arachnida</taxon>
        <taxon>Acari</taxon>
        <taxon>Acariformes</taxon>
        <taxon>Trombidiformes</taxon>
        <taxon>Prostigmata</taxon>
        <taxon>Eupodina</taxon>
        <taxon>Eriophyoidea</taxon>
        <taxon>Phytoptidae</taxon>
        <taxon>Fragariocoptes</taxon>
    </lineage>
</organism>
<dbReference type="InterPro" id="IPR039796">
    <property type="entry name" value="MIP18"/>
</dbReference>
<evidence type="ECO:0000256" key="2">
    <source>
        <dbReference type="ARBA" id="ARBA00022829"/>
    </source>
</evidence>
<keyword evidence="6" id="KW-1185">Reference proteome</keyword>
<comment type="similarity">
    <text evidence="1">Belongs to the MIP18 family.</text>
</comment>
<evidence type="ECO:0000256" key="1">
    <source>
        <dbReference type="ARBA" id="ARBA00010381"/>
    </source>
</evidence>
<dbReference type="SUPFAM" id="SSF117916">
    <property type="entry name" value="Fe-S cluster assembly (FSCA) domain-like"/>
    <property type="match status" value="1"/>
</dbReference>
<dbReference type="InterPro" id="IPR002744">
    <property type="entry name" value="MIP18-like"/>
</dbReference>
<keyword evidence="2" id="KW-0159">Chromosome partition</keyword>
<dbReference type="PANTHER" id="PTHR12377:SF0">
    <property type="entry name" value="CYTOSOLIC IRON-SULFUR ASSEMBLY COMPONENT 2B"/>
    <property type="match status" value="1"/>
</dbReference>
<reference evidence="5 6" key="1">
    <citation type="submission" date="2020-10" db="EMBL/GenBank/DDBJ databases">
        <authorList>
            <person name="Klimov P.B."/>
            <person name="Dyachkov S.M."/>
            <person name="Chetverikov P.E."/>
        </authorList>
    </citation>
    <scope>NUCLEOTIDE SEQUENCE [LARGE SCALE GENOMIC DNA]</scope>
    <source>
        <strain evidence="5">BMOC 18-1129-001#AD2665</strain>
        <tissue evidence="5">Entire mites</tissue>
    </source>
</reference>